<dbReference type="AlphaFoldDB" id="A0A538T398"/>
<accession>A0A538T398</accession>
<gene>
    <name evidence="1" type="ORF">E6K72_03105</name>
</gene>
<name>A0A538T398_UNCEI</name>
<protein>
    <submittedName>
        <fullName evidence="1">Uncharacterized protein</fullName>
    </submittedName>
</protein>
<dbReference type="EMBL" id="VBOS01000095">
    <property type="protein sequence ID" value="TMQ57984.1"/>
    <property type="molecule type" value="Genomic_DNA"/>
</dbReference>
<dbReference type="Proteomes" id="UP000317716">
    <property type="component" value="Unassembled WGS sequence"/>
</dbReference>
<sequence length="136" mass="14775">MEATGTTVVGDRPYTVLRETIVIPEVPGVIQSYDVLFRQDPTGLYVAGYSNFAPSDFRSLPLARIRRSVESGRLDPARRAICERALTALERMGAAAARIPDGGASDGSESRLLAYPLHPGASWDVLTEVHFVDTVE</sequence>
<feature type="non-terminal residue" evidence="1">
    <location>
        <position position="136"/>
    </location>
</feature>
<proteinExistence type="predicted"/>
<reference evidence="1 2" key="1">
    <citation type="journal article" date="2019" name="Nat. Microbiol.">
        <title>Mediterranean grassland soil C-N compound turnover is dependent on rainfall and depth, and is mediated by genomically divergent microorganisms.</title>
        <authorList>
            <person name="Diamond S."/>
            <person name="Andeer P.F."/>
            <person name="Li Z."/>
            <person name="Crits-Christoph A."/>
            <person name="Burstein D."/>
            <person name="Anantharaman K."/>
            <person name="Lane K.R."/>
            <person name="Thomas B.C."/>
            <person name="Pan C."/>
            <person name="Northen T.R."/>
            <person name="Banfield J.F."/>
        </authorList>
    </citation>
    <scope>NUCLEOTIDE SEQUENCE [LARGE SCALE GENOMIC DNA]</scope>
    <source>
        <strain evidence="1">WS_2</strain>
    </source>
</reference>
<evidence type="ECO:0000313" key="2">
    <source>
        <dbReference type="Proteomes" id="UP000317716"/>
    </source>
</evidence>
<evidence type="ECO:0000313" key="1">
    <source>
        <dbReference type="EMBL" id="TMQ57984.1"/>
    </source>
</evidence>
<organism evidence="1 2">
    <name type="scientific">Eiseniibacteriota bacterium</name>
    <dbReference type="NCBI Taxonomy" id="2212470"/>
    <lineage>
        <taxon>Bacteria</taxon>
        <taxon>Candidatus Eiseniibacteriota</taxon>
    </lineage>
</organism>
<comment type="caution">
    <text evidence="1">The sequence shown here is derived from an EMBL/GenBank/DDBJ whole genome shotgun (WGS) entry which is preliminary data.</text>
</comment>